<proteinExistence type="evidence at transcript level"/>
<evidence type="ECO:0000313" key="1">
    <source>
        <dbReference type="EMBL" id="AAS86695.1"/>
    </source>
</evidence>
<name>Q592U4_LYMST</name>
<dbReference type="AlphaFoldDB" id="Q592U4"/>
<sequence>MLSKDSEIQSHTGNTVTISGSMSEHHGELRLYFTEIADCLEANFICRISFFHVNGQKVITEKATVSTSRENDGKDLHMKSQISFEQTISDQSGQFLKNLISPNDLLRDRMAFSFKTGNSDAAISDKHSAISLTNLLDTKTKPEPDINQ</sequence>
<organism evidence="1">
    <name type="scientific">Lymnaea stagnalis</name>
    <name type="common">Great pond snail</name>
    <name type="synonym">Helix stagnalis</name>
    <dbReference type="NCBI Taxonomy" id="6523"/>
    <lineage>
        <taxon>Eukaryota</taxon>
        <taxon>Metazoa</taxon>
        <taxon>Spiralia</taxon>
        <taxon>Lophotrochozoa</taxon>
        <taxon>Mollusca</taxon>
        <taxon>Gastropoda</taxon>
        <taxon>Heterobranchia</taxon>
        <taxon>Euthyneura</taxon>
        <taxon>Panpulmonata</taxon>
        <taxon>Hygrophila</taxon>
        <taxon>Lymnaeoidea</taxon>
        <taxon>Lymnaeidae</taxon>
        <taxon>Lymnaea</taxon>
    </lineage>
</organism>
<accession>Q592U4</accession>
<feature type="non-terminal residue" evidence="1">
    <location>
        <position position="148"/>
    </location>
</feature>
<dbReference type="EMBL" id="AY577369">
    <property type="protein sequence ID" value="AAS86695.1"/>
    <property type="molecule type" value="mRNA"/>
</dbReference>
<reference evidence="1" key="1">
    <citation type="submission" date="2004-03" db="EMBL/GenBank/DDBJ databases">
        <title>A genome-wide screening approach for membrane-targeted gene products.</title>
        <authorList>
            <person name="Jaaro H."/>
            <person name="Levy Z."/>
            <person name="Fainzilber M."/>
        </authorList>
    </citation>
    <scope>NUCLEOTIDE SEQUENCE</scope>
    <source>
        <tissue evidence="1">CNS</tissue>
    </source>
</reference>
<protein>
    <submittedName>
        <fullName evidence="1">Uncharacterized protein</fullName>
    </submittedName>
</protein>
<feature type="non-terminal residue" evidence="1">
    <location>
        <position position="1"/>
    </location>
</feature>